<evidence type="ECO:0000259" key="1">
    <source>
        <dbReference type="PROSITE" id="PS50011"/>
    </source>
</evidence>
<dbReference type="Proteomes" id="UP000247702">
    <property type="component" value="Unassembled WGS sequence"/>
</dbReference>
<dbReference type="InterPro" id="IPR000719">
    <property type="entry name" value="Prot_kinase_dom"/>
</dbReference>
<dbReference type="PANTHER" id="PTHR26392">
    <property type="entry name" value="MITOGEN-ACTIVATED PROTEIN KINASE KINASE KINASE 7-RELATED"/>
    <property type="match status" value="1"/>
</dbReference>
<dbReference type="Gene3D" id="1.10.510.10">
    <property type="entry name" value="Transferase(Phosphotransferase) domain 1"/>
    <property type="match status" value="1"/>
</dbReference>
<dbReference type="InterPro" id="IPR011009">
    <property type="entry name" value="Kinase-like_dom_sf"/>
</dbReference>
<accession>A0A2Z6RHN5</accession>
<dbReference type="GO" id="GO:0004672">
    <property type="term" value="F:protein kinase activity"/>
    <property type="evidence" value="ECO:0007669"/>
    <property type="project" value="InterPro"/>
</dbReference>
<evidence type="ECO:0000313" key="2">
    <source>
        <dbReference type="EMBL" id="GBC00623.1"/>
    </source>
</evidence>
<dbReference type="SMART" id="SM00220">
    <property type="entry name" value="S_TKc"/>
    <property type="match status" value="1"/>
</dbReference>
<keyword evidence="3" id="KW-1185">Reference proteome</keyword>
<dbReference type="PROSITE" id="PS50011">
    <property type="entry name" value="PROTEIN_KINASE_DOM"/>
    <property type="match status" value="1"/>
</dbReference>
<reference evidence="2 3" key="1">
    <citation type="submission" date="2017-11" db="EMBL/GenBank/DDBJ databases">
        <title>The genome of Rhizophagus clarus HR1 reveals common genetic basis of auxotrophy among arbuscular mycorrhizal fungi.</title>
        <authorList>
            <person name="Kobayashi Y."/>
        </authorList>
    </citation>
    <scope>NUCLEOTIDE SEQUENCE [LARGE SCALE GENOMIC DNA]</scope>
    <source>
        <strain evidence="2 3">HR1</strain>
    </source>
</reference>
<sequence>MFIFTMSYRCENCNDSINIFIYSKFIKWCKTCQINRLKQNYANWTSGNEKINDFIREMQLKIENYYDTIFEWIPYNQPIETGFINNVFCNMKIYGISQNPSTKDYVIVLEDCYCEKCGSRYTYSDFRNKWCEPCQINNLKQNFAKWTSGNEIIDEFIQKMQLKIESCKDIIVEWIPYNQFKNITEISKNNSASIHSAIWINGPLRYERKNKNITGVLMIVALQHIINGLKIIHDNQMVHRDFHTGNILTFNYMFFVDQYISIHNTICISDMGLCGEVCNIDETKIYGVMPYVAPEVLRGKPYTQAADIYSFGMIMYFVATGKQHFVN</sequence>
<feature type="domain" description="Protein kinase" evidence="1">
    <location>
        <begin position="73"/>
        <end position="327"/>
    </location>
</feature>
<comment type="caution">
    <text evidence="2">The sequence shown here is derived from an EMBL/GenBank/DDBJ whole genome shotgun (WGS) entry which is preliminary data.</text>
</comment>
<dbReference type="EMBL" id="BEXD01003235">
    <property type="protein sequence ID" value="GBC00623.1"/>
    <property type="molecule type" value="Genomic_DNA"/>
</dbReference>
<dbReference type="PANTHER" id="PTHR26392:SF92">
    <property type="entry name" value="PROTEIN KINASE DOMAIN-CONTAINING PROTEIN"/>
    <property type="match status" value="1"/>
</dbReference>
<gene>
    <name evidence="2" type="ORF">RclHR1_03910010</name>
</gene>
<name>A0A2Z6RHN5_9GLOM</name>
<dbReference type="AlphaFoldDB" id="A0A2Z6RHN5"/>
<protein>
    <recommendedName>
        <fullName evidence="1">Protein kinase domain-containing protein</fullName>
    </recommendedName>
</protein>
<proteinExistence type="predicted"/>
<dbReference type="SUPFAM" id="SSF56112">
    <property type="entry name" value="Protein kinase-like (PK-like)"/>
    <property type="match status" value="1"/>
</dbReference>
<organism evidence="2 3">
    <name type="scientific">Rhizophagus clarus</name>
    <dbReference type="NCBI Taxonomy" id="94130"/>
    <lineage>
        <taxon>Eukaryota</taxon>
        <taxon>Fungi</taxon>
        <taxon>Fungi incertae sedis</taxon>
        <taxon>Mucoromycota</taxon>
        <taxon>Glomeromycotina</taxon>
        <taxon>Glomeromycetes</taxon>
        <taxon>Glomerales</taxon>
        <taxon>Glomeraceae</taxon>
        <taxon>Rhizophagus</taxon>
    </lineage>
</organism>
<dbReference type="STRING" id="94130.A0A2Z6RHN5"/>
<dbReference type="GO" id="GO:0005524">
    <property type="term" value="F:ATP binding"/>
    <property type="evidence" value="ECO:0007669"/>
    <property type="project" value="InterPro"/>
</dbReference>
<dbReference type="Pfam" id="PF00069">
    <property type="entry name" value="Pkinase"/>
    <property type="match status" value="1"/>
</dbReference>
<evidence type="ECO:0000313" key="3">
    <source>
        <dbReference type="Proteomes" id="UP000247702"/>
    </source>
</evidence>